<dbReference type="PROSITE" id="PS51704">
    <property type="entry name" value="GP_PDE"/>
    <property type="match status" value="1"/>
</dbReference>
<dbReference type="InterPro" id="IPR030395">
    <property type="entry name" value="GP_PDE_dom"/>
</dbReference>
<feature type="domain" description="GP-PDE" evidence="7">
    <location>
        <begin position="7"/>
        <end position="324"/>
    </location>
</feature>
<keyword evidence="3" id="KW-0732">Signal</keyword>
<keyword evidence="9" id="KW-1185">Reference proteome</keyword>
<evidence type="ECO:0000256" key="1">
    <source>
        <dbReference type="ARBA" id="ARBA00007277"/>
    </source>
</evidence>
<dbReference type="Proteomes" id="UP000272503">
    <property type="component" value="Unassembled WGS sequence"/>
</dbReference>
<dbReference type="OrthoDB" id="9758957at2"/>
<dbReference type="EMBL" id="RCUX01000002">
    <property type="protein sequence ID" value="RLP77307.1"/>
    <property type="molecule type" value="Genomic_DNA"/>
</dbReference>
<dbReference type="RefSeq" id="WP_121647292.1">
    <property type="nucleotide sequence ID" value="NZ_RCUX01000002.1"/>
</dbReference>
<dbReference type="Gene3D" id="3.20.20.190">
    <property type="entry name" value="Phosphatidylinositol (PI) phosphodiesterase"/>
    <property type="match status" value="1"/>
</dbReference>
<evidence type="ECO:0000259" key="7">
    <source>
        <dbReference type="PROSITE" id="PS51704"/>
    </source>
</evidence>
<protein>
    <recommendedName>
        <fullName evidence="2">glycerophosphodiester phosphodiesterase</fullName>
        <ecNumber evidence="2">3.1.4.46</ecNumber>
    </recommendedName>
</protein>
<dbReference type="InterPro" id="IPR017946">
    <property type="entry name" value="PLC-like_Pdiesterase_TIM-brl"/>
</dbReference>
<name>A0A3L7AAS6_9MICO</name>
<evidence type="ECO:0000256" key="5">
    <source>
        <dbReference type="ARBA" id="ARBA00022801"/>
    </source>
</evidence>
<proteinExistence type="inferred from homology"/>
<dbReference type="EC" id="3.1.4.46" evidence="2"/>
<reference evidence="8 9" key="1">
    <citation type="submission" date="2018-10" db="EMBL/GenBank/DDBJ databases">
        <authorList>
            <person name="Li J."/>
        </authorList>
    </citation>
    <scope>NUCLEOTIDE SEQUENCE [LARGE SCALE GENOMIC DNA]</scope>
    <source>
        <strain evidence="8 9">IF 016277</strain>
    </source>
</reference>
<dbReference type="GO" id="GO:0006629">
    <property type="term" value="P:lipid metabolic process"/>
    <property type="evidence" value="ECO:0007669"/>
    <property type="project" value="InterPro"/>
</dbReference>
<accession>A0A3L7AAS6</accession>
<evidence type="ECO:0000256" key="4">
    <source>
        <dbReference type="ARBA" id="ARBA00022798"/>
    </source>
</evidence>
<evidence type="ECO:0000313" key="8">
    <source>
        <dbReference type="EMBL" id="RLP77307.1"/>
    </source>
</evidence>
<dbReference type="Pfam" id="PF03009">
    <property type="entry name" value="GDPD"/>
    <property type="match status" value="1"/>
</dbReference>
<evidence type="ECO:0000313" key="9">
    <source>
        <dbReference type="Proteomes" id="UP000272503"/>
    </source>
</evidence>
<organism evidence="8 9">
    <name type="scientific">Mycetocola tolaasinivorans</name>
    <dbReference type="NCBI Taxonomy" id="76635"/>
    <lineage>
        <taxon>Bacteria</taxon>
        <taxon>Bacillati</taxon>
        <taxon>Actinomycetota</taxon>
        <taxon>Actinomycetes</taxon>
        <taxon>Micrococcales</taxon>
        <taxon>Microbacteriaceae</taxon>
        <taxon>Mycetocola</taxon>
    </lineage>
</organism>
<evidence type="ECO:0000256" key="3">
    <source>
        <dbReference type="ARBA" id="ARBA00022729"/>
    </source>
</evidence>
<comment type="caution">
    <text evidence="8">The sequence shown here is derived from an EMBL/GenBank/DDBJ whole genome shotgun (WGS) entry which is preliminary data.</text>
</comment>
<keyword evidence="4" id="KW-0319">Glycerol metabolism</keyword>
<comment type="catalytic activity">
    <reaction evidence="6">
        <text>a sn-glycero-3-phosphodiester + H2O = an alcohol + sn-glycerol 3-phosphate + H(+)</text>
        <dbReference type="Rhea" id="RHEA:12969"/>
        <dbReference type="ChEBI" id="CHEBI:15377"/>
        <dbReference type="ChEBI" id="CHEBI:15378"/>
        <dbReference type="ChEBI" id="CHEBI:30879"/>
        <dbReference type="ChEBI" id="CHEBI:57597"/>
        <dbReference type="ChEBI" id="CHEBI:83408"/>
        <dbReference type="EC" id="3.1.4.46"/>
    </reaction>
</comment>
<comment type="similarity">
    <text evidence="1">Belongs to the glycerophosphoryl diester phosphodiesterase family.</text>
</comment>
<evidence type="ECO:0000256" key="2">
    <source>
        <dbReference type="ARBA" id="ARBA00012247"/>
    </source>
</evidence>
<dbReference type="GO" id="GO:0042597">
    <property type="term" value="C:periplasmic space"/>
    <property type="evidence" value="ECO:0007669"/>
    <property type="project" value="TreeGrafter"/>
</dbReference>
<dbReference type="GO" id="GO:0008889">
    <property type="term" value="F:glycerophosphodiester phosphodiesterase activity"/>
    <property type="evidence" value="ECO:0007669"/>
    <property type="project" value="UniProtKB-EC"/>
</dbReference>
<evidence type="ECO:0000256" key="6">
    <source>
        <dbReference type="ARBA" id="ARBA00047512"/>
    </source>
</evidence>
<dbReference type="PANTHER" id="PTHR43620:SF7">
    <property type="entry name" value="GLYCEROPHOSPHODIESTER PHOSPHODIESTERASE GDPD5-RELATED"/>
    <property type="match status" value="1"/>
</dbReference>
<gene>
    <name evidence="8" type="ORF">D9V32_02325</name>
</gene>
<dbReference type="PANTHER" id="PTHR43620">
    <property type="entry name" value="GLYCEROPHOSPHORYL DIESTER PHOSPHODIESTERASE"/>
    <property type="match status" value="1"/>
</dbReference>
<sequence length="336" mass="37371">MTELPTPVVIGHRGASGYRPEHSDEAYRLAFELGADLVEPDLVVSRDGVLVLRHENNITDTTDIADRPEFAEYRTVKTVDGIRHEGWFTEDLTWAQIATLTCRERLPELRHDSVLFNDRSRVLCLADLIALVGEEEQNHGRPLGMVAEIKHSAYFGSLGFNMNDLFLQQLTGWGERTLVVESFELSALTDLHERGLNAQYVYLIDEEGSPADEIAALGEDARTYASYATPEALAAFAPGIHGVSLAKSFLLDDLGAARVAAAHAAGLLVYTWTLRPENYFLIPENRGHGGPEHHGDWRREFRQILETGVDGVFADQPDLAYEARAEFWAHHGGAEH</sequence>
<keyword evidence="5" id="KW-0378">Hydrolase</keyword>
<dbReference type="AlphaFoldDB" id="A0A3L7AAS6"/>
<dbReference type="GO" id="GO:0006071">
    <property type="term" value="P:glycerol metabolic process"/>
    <property type="evidence" value="ECO:0007669"/>
    <property type="project" value="UniProtKB-KW"/>
</dbReference>
<dbReference type="SUPFAM" id="SSF51695">
    <property type="entry name" value="PLC-like phosphodiesterases"/>
    <property type="match status" value="1"/>
</dbReference>